<dbReference type="InterPro" id="IPR003423">
    <property type="entry name" value="OMP_efflux"/>
</dbReference>
<evidence type="ECO:0000256" key="5">
    <source>
        <dbReference type="ARBA" id="ARBA00022692"/>
    </source>
</evidence>
<keyword evidence="9" id="KW-1185">Reference proteome</keyword>
<dbReference type="InterPro" id="IPR051906">
    <property type="entry name" value="TolC-like"/>
</dbReference>
<keyword evidence="3" id="KW-0813">Transport</keyword>
<evidence type="ECO:0000256" key="7">
    <source>
        <dbReference type="ARBA" id="ARBA00023237"/>
    </source>
</evidence>
<evidence type="ECO:0000256" key="6">
    <source>
        <dbReference type="ARBA" id="ARBA00023136"/>
    </source>
</evidence>
<dbReference type="Proteomes" id="UP001225596">
    <property type="component" value="Unassembled WGS sequence"/>
</dbReference>
<sequence>MEFPHFSRSLKPLGVCGVLVFSLLNIAPVHANEPQLLTSTSSCSGNATGCEQPTELTLAHALRLAFESNRDLAGAAKEIGAMEGTVTQAGLFNNPVFSADAEDMRRSDRNTTLRISQLIELGGKRSARMAASSLARDVAAQDYEIKRRNVALGVAQGFSDVLATQSQLRFAEQSVQLAQRVAEATAKRVQAGKVSPAEATRAKLALASAGIDLEQAKREHNAARRRLTAFWGNPTPQFTQAVGDLESTVTLPELTKLTERLNAHPALVRSQQEVALRQAAMEVEKSKRLPDISVSAGVRKYALNDDKGYLVGISVPLPLFNRNQGNLLTAQQRLSQAEDLEQATQTRMASELAQAYEALVAAETEIKTLRNEVLPSAKSAYEAANKGFEYGKFGFLDVLDAQRTLFQNQRLYVRSLANYQRLLTELEYLAGEPIGNPPSSASPATGSSKQ</sequence>
<dbReference type="Pfam" id="PF02321">
    <property type="entry name" value="OEP"/>
    <property type="match status" value="2"/>
</dbReference>
<proteinExistence type="inferred from homology"/>
<evidence type="ECO:0000313" key="8">
    <source>
        <dbReference type="EMBL" id="MDQ9172153.1"/>
    </source>
</evidence>
<comment type="similarity">
    <text evidence="2">Belongs to the outer membrane factor (OMF) (TC 1.B.17) family.</text>
</comment>
<gene>
    <name evidence="8" type="ORF">Q8A64_17205</name>
</gene>
<dbReference type="Gene3D" id="1.20.1600.10">
    <property type="entry name" value="Outer membrane efflux proteins (OEP)"/>
    <property type="match status" value="1"/>
</dbReference>
<evidence type="ECO:0000313" key="9">
    <source>
        <dbReference type="Proteomes" id="UP001225596"/>
    </source>
</evidence>
<reference evidence="8 9" key="1">
    <citation type="submission" date="2023-08" db="EMBL/GenBank/DDBJ databases">
        <title>Oxalobacteraceae gen .nov., isolated from river sludge outside the plant.</title>
        <authorList>
            <person name="Zhao S.Y."/>
        </authorList>
    </citation>
    <scope>NUCLEOTIDE SEQUENCE [LARGE SCALE GENOMIC DNA]</scope>
    <source>
        <strain evidence="8 9">R-40</strain>
    </source>
</reference>
<protein>
    <submittedName>
        <fullName evidence="8">TolC family protein</fullName>
    </submittedName>
</protein>
<keyword evidence="6" id="KW-0472">Membrane</keyword>
<evidence type="ECO:0000256" key="1">
    <source>
        <dbReference type="ARBA" id="ARBA00004442"/>
    </source>
</evidence>
<dbReference type="EMBL" id="JAUYVH010000017">
    <property type="protein sequence ID" value="MDQ9172153.1"/>
    <property type="molecule type" value="Genomic_DNA"/>
</dbReference>
<dbReference type="PANTHER" id="PTHR30026:SF20">
    <property type="entry name" value="OUTER MEMBRANE PROTEIN TOLC"/>
    <property type="match status" value="1"/>
</dbReference>
<accession>A0ABU1BT04</accession>
<dbReference type="RefSeq" id="WP_338438160.1">
    <property type="nucleotide sequence ID" value="NZ_JAUYVH010000017.1"/>
</dbReference>
<keyword evidence="5" id="KW-0812">Transmembrane</keyword>
<keyword evidence="4" id="KW-1134">Transmembrane beta strand</keyword>
<comment type="caution">
    <text evidence="8">The sequence shown here is derived from an EMBL/GenBank/DDBJ whole genome shotgun (WGS) entry which is preliminary data.</text>
</comment>
<evidence type="ECO:0000256" key="3">
    <source>
        <dbReference type="ARBA" id="ARBA00022448"/>
    </source>
</evidence>
<evidence type="ECO:0000256" key="4">
    <source>
        <dbReference type="ARBA" id="ARBA00022452"/>
    </source>
</evidence>
<dbReference type="SUPFAM" id="SSF56954">
    <property type="entry name" value="Outer membrane efflux proteins (OEP)"/>
    <property type="match status" value="1"/>
</dbReference>
<dbReference type="PANTHER" id="PTHR30026">
    <property type="entry name" value="OUTER MEMBRANE PROTEIN TOLC"/>
    <property type="match status" value="1"/>
</dbReference>
<comment type="subcellular location">
    <subcellularLocation>
        <location evidence="1">Cell outer membrane</location>
    </subcellularLocation>
</comment>
<evidence type="ECO:0000256" key="2">
    <source>
        <dbReference type="ARBA" id="ARBA00007613"/>
    </source>
</evidence>
<keyword evidence="7" id="KW-0998">Cell outer membrane</keyword>
<name>A0ABU1BT04_9BURK</name>
<organism evidence="8 9">
    <name type="scientific">Keguizhuia sedimenti</name>
    <dbReference type="NCBI Taxonomy" id="3064264"/>
    <lineage>
        <taxon>Bacteria</taxon>
        <taxon>Pseudomonadati</taxon>
        <taxon>Pseudomonadota</taxon>
        <taxon>Betaproteobacteria</taxon>
        <taxon>Burkholderiales</taxon>
        <taxon>Oxalobacteraceae</taxon>
        <taxon>Keguizhuia</taxon>
    </lineage>
</organism>